<organism evidence="1 2">
    <name type="scientific">Methanogenium organophilum</name>
    <dbReference type="NCBI Taxonomy" id="2199"/>
    <lineage>
        <taxon>Archaea</taxon>
        <taxon>Methanobacteriati</taxon>
        <taxon>Methanobacteriota</taxon>
        <taxon>Stenosarchaea group</taxon>
        <taxon>Methanomicrobia</taxon>
        <taxon>Methanomicrobiales</taxon>
        <taxon>Methanomicrobiaceae</taxon>
        <taxon>Methanogenium</taxon>
    </lineage>
</organism>
<accession>A0A9X9S598</accession>
<sequence>MRGLVVVVQKDFGEDGTRWSCHSDGIYFGFSNNFQTFLSYMEKTEFLWAILDTDRTAESIAESYDPE</sequence>
<gene>
    <name evidence="1" type="ORF">OU421_05560</name>
</gene>
<evidence type="ECO:0000313" key="2">
    <source>
        <dbReference type="Proteomes" id="UP001163096"/>
    </source>
</evidence>
<dbReference type="EMBL" id="CP113361">
    <property type="protein sequence ID" value="WAI02339.1"/>
    <property type="molecule type" value="Genomic_DNA"/>
</dbReference>
<dbReference type="GeneID" id="76834548"/>
<dbReference type="KEGG" id="mou:OU421_05560"/>
<proteinExistence type="predicted"/>
<reference evidence="1" key="1">
    <citation type="submission" date="2022-11" db="EMBL/GenBank/DDBJ databases">
        <title>Complete genome sequence of Methanogenium organophilum DSM 3596.</title>
        <authorList>
            <person name="Chen S.-C."/>
            <person name="Lai S.-J."/>
            <person name="You Y.-T."/>
        </authorList>
    </citation>
    <scope>NUCLEOTIDE SEQUENCE</scope>
    <source>
        <strain evidence="1">DSM 3596</strain>
    </source>
</reference>
<evidence type="ECO:0000313" key="1">
    <source>
        <dbReference type="EMBL" id="WAI02339.1"/>
    </source>
</evidence>
<dbReference type="Proteomes" id="UP001163096">
    <property type="component" value="Chromosome"/>
</dbReference>
<name>A0A9X9S598_METOG</name>
<keyword evidence="2" id="KW-1185">Reference proteome</keyword>
<dbReference type="AlphaFoldDB" id="A0A9X9S598"/>
<dbReference type="RefSeq" id="WP_268187617.1">
    <property type="nucleotide sequence ID" value="NZ_CP113361.1"/>
</dbReference>
<protein>
    <submittedName>
        <fullName evidence="1">Uncharacterized protein</fullName>
    </submittedName>
</protein>